<evidence type="ECO:0000256" key="1">
    <source>
        <dbReference type="SAM" id="SignalP"/>
    </source>
</evidence>
<name>A0A5B7IH65_PORTR</name>
<gene>
    <name evidence="2" type="ORF">E2C01_075990</name>
</gene>
<accession>A0A5B7IH65</accession>
<keyword evidence="3" id="KW-1185">Reference proteome</keyword>
<dbReference type="EMBL" id="VSRR010056765">
    <property type="protein sequence ID" value="MPC81376.1"/>
    <property type="molecule type" value="Genomic_DNA"/>
</dbReference>
<evidence type="ECO:0000313" key="2">
    <source>
        <dbReference type="EMBL" id="MPC81376.1"/>
    </source>
</evidence>
<keyword evidence="1" id="KW-0732">Signal</keyword>
<reference evidence="2 3" key="1">
    <citation type="submission" date="2019-05" db="EMBL/GenBank/DDBJ databases">
        <title>Another draft genome of Portunus trituberculatus and its Hox gene families provides insights of decapod evolution.</title>
        <authorList>
            <person name="Jeong J.-H."/>
            <person name="Song I."/>
            <person name="Kim S."/>
            <person name="Choi T."/>
            <person name="Kim D."/>
            <person name="Ryu S."/>
            <person name="Kim W."/>
        </authorList>
    </citation>
    <scope>NUCLEOTIDE SEQUENCE [LARGE SCALE GENOMIC DNA]</scope>
    <source>
        <tissue evidence="2">Muscle</tissue>
    </source>
</reference>
<comment type="caution">
    <text evidence="2">The sequence shown here is derived from an EMBL/GenBank/DDBJ whole genome shotgun (WGS) entry which is preliminary data.</text>
</comment>
<protein>
    <recommendedName>
        <fullName evidence="4">Secreted protein</fullName>
    </recommendedName>
</protein>
<organism evidence="2 3">
    <name type="scientific">Portunus trituberculatus</name>
    <name type="common">Swimming crab</name>
    <name type="synonym">Neptunus trituberculatus</name>
    <dbReference type="NCBI Taxonomy" id="210409"/>
    <lineage>
        <taxon>Eukaryota</taxon>
        <taxon>Metazoa</taxon>
        <taxon>Ecdysozoa</taxon>
        <taxon>Arthropoda</taxon>
        <taxon>Crustacea</taxon>
        <taxon>Multicrustacea</taxon>
        <taxon>Malacostraca</taxon>
        <taxon>Eumalacostraca</taxon>
        <taxon>Eucarida</taxon>
        <taxon>Decapoda</taxon>
        <taxon>Pleocyemata</taxon>
        <taxon>Brachyura</taxon>
        <taxon>Eubrachyura</taxon>
        <taxon>Portunoidea</taxon>
        <taxon>Portunidae</taxon>
        <taxon>Portuninae</taxon>
        <taxon>Portunus</taxon>
    </lineage>
</organism>
<dbReference type="AlphaFoldDB" id="A0A5B7IH65"/>
<dbReference type="Proteomes" id="UP000324222">
    <property type="component" value="Unassembled WGS sequence"/>
</dbReference>
<proteinExistence type="predicted"/>
<feature type="signal peptide" evidence="1">
    <location>
        <begin position="1"/>
        <end position="28"/>
    </location>
</feature>
<feature type="chain" id="PRO_5023123416" description="Secreted protein" evidence="1">
    <location>
        <begin position="29"/>
        <end position="85"/>
    </location>
</feature>
<sequence>MKRSEALAPSIFVCLLMLSAGLHHHVWGSWCSLRGPRAAAAPYVLSGKGHACSPSWHLTFFHLTFLHLTLPDPLIPRVASQWWWW</sequence>
<evidence type="ECO:0000313" key="3">
    <source>
        <dbReference type="Proteomes" id="UP000324222"/>
    </source>
</evidence>
<evidence type="ECO:0008006" key="4">
    <source>
        <dbReference type="Google" id="ProtNLM"/>
    </source>
</evidence>